<dbReference type="Proteomes" id="UP001139701">
    <property type="component" value="Unassembled WGS sequence"/>
</dbReference>
<dbReference type="PIRSF" id="PIRSF012641">
    <property type="entry name" value="UCP012641"/>
    <property type="match status" value="1"/>
</dbReference>
<dbReference type="AlphaFoldDB" id="A0A9X1WUT1"/>
<gene>
    <name evidence="2" type="ORF">MKI79_00185</name>
</gene>
<dbReference type="Pfam" id="PF15887">
    <property type="entry name" value="Peptidase_Mx"/>
    <property type="match status" value="1"/>
</dbReference>
<evidence type="ECO:0000259" key="1">
    <source>
        <dbReference type="Pfam" id="PF10005"/>
    </source>
</evidence>
<evidence type="ECO:0000313" key="2">
    <source>
        <dbReference type="EMBL" id="MCJ8145350.1"/>
    </source>
</evidence>
<organism evidence="2 3">
    <name type="scientific">Acinetobacter sedimenti</name>
    <dbReference type="NCBI Taxonomy" id="2919922"/>
    <lineage>
        <taxon>Bacteria</taxon>
        <taxon>Pseudomonadati</taxon>
        <taxon>Pseudomonadota</taxon>
        <taxon>Gammaproteobacteria</taxon>
        <taxon>Moraxellales</taxon>
        <taxon>Moraxellaceae</taxon>
        <taxon>Acinetobacter</taxon>
    </lineage>
</organism>
<reference evidence="2" key="1">
    <citation type="submission" date="2022-02" db="EMBL/GenBank/DDBJ databases">
        <title>Acinetobacter A3.8 sp. nov., isolated from Sediment (Zhairuo Island).</title>
        <authorList>
            <person name="Zheng K."/>
        </authorList>
    </citation>
    <scope>NUCLEOTIDE SEQUENCE</scope>
    <source>
        <strain evidence="2">A3.8</strain>
    </source>
</reference>
<name>A0A9X1WUT1_9GAMM</name>
<dbReference type="InterPro" id="IPR031321">
    <property type="entry name" value="UCP012641"/>
</dbReference>
<evidence type="ECO:0000313" key="3">
    <source>
        <dbReference type="Proteomes" id="UP001139701"/>
    </source>
</evidence>
<sequence length="364" mass="42920">MKVFYCNHCHSQIMYTNSLCINCNKVVGYLPASQDLVTFEQTEQGWLALDGSEKYYRPCANYQEYHVCNWMIDADDPAQFCSSCQLTSVIPNLHEEKNIEYWSKLEISKRRFLYITQRLDIFPRPKQNPEDLLGLSFHFLVPTEDHPVMTGHANGVITLNAYEADHLYREQTRITMGENYRTLLGHFRHESGHYYFDVLIANTGWINEFRQIFGDERQDYSQALQHYYEHSAPKDWQDRFISTYASSHPWEDWAETWAHYLHMLSTLDTAYHIGMTVDKRHKNGPELRFTEAPTHAQDFELTLNNWFALSYGLNSLNQSMGLEDAYPFILSSTVLDKLRFIHKVLQQVSAHKREDKRFNQIQRC</sequence>
<keyword evidence="3" id="KW-1185">Reference proteome</keyword>
<protein>
    <submittedName>
        <fullName evidence="2">Zinc-binding peptidase</fullName>
    </submittedName>
</protein>
<dbReference type="Pfam" id="PF10005">
    <property type="entry name" value="Zn_ribbon_DZR_6"/>
    <property type="match status" value="1"/>
</dbReference>
<comment type="caution">
    <text evidence="2">The sequence shown here is derived from an EMBL/GenBank/DDBJ whole genome shotgun (WGS) entry which is preliminary data.</text>
</comment>
<dbReference type="EMBL" id="JAKUML010000001">
    <property type="protein sequence ID" value="MCJ8145350.1"/>
    <property type="molecule type" value="Genomic_DNA"/>
</dbReference>
<dbReference type="Gene3D" id="3.40.390.70">
    <property type="match status" value="1"/>
</dbReference>
<proteinExistence type="predicted"/>
<dbReference type="RefSeq" id="WP_241569881.1">
    <property type="nucleotide sequence ID" value="NZ_JAKUML010000001.1"/>
</dbReference>
<feature type="domain" description="Zinc-ribbon" evidence="1">
    <location>
        <begin position="3"/>
        <end position="94"/>
    </location>
</feature>
<dbReference type="InterPro" id="IPR011201">
    <property type="entry name" value="Zinc-ribbon_6_bact"/>
</dbReference>
<accession>A0A9X1WUT1</accession>